<accession>A0ABD2AJ89</accession>
<evidence type="ECO:0000313" key="3">
    <source>
        <dbReference type="Proteomes" id="UP001607302"/>
    </source>
</evidence>
<feature type="compositionally biased region" description="Polar residues" evidence="1">
    <location>
        <begin position="25"/>
        <end position="35"/>
    </location>
</feature>
<proteinExistence type="predicted"/>
<gene>
    <name evidence="2" type="ORF">V1478_010648</name>
</gene>
<name>A0ABD2AJ89_VESSQ</name>
<comment type="caution">
    <text evidence="2">The sequence shown here is derived from an EMBL/GenBank/DDBJ whole genome shotgun (WGS) entry which is preliminary data.</text>
</comment>
<evidence type="ECO:0000256" key="1">
    <source>
        <dbReference type="SAM" id="MobiDB-lite"/>
    </source>
</evidence>
<feature type="compositionally biased region" description="Basic and acidic residues" evidence="1">
    <location>
        <begin position="36"/>
        <end position="53"/>
    </location>
</feature>
<dbReference type="AlphaFoldDB" id="A0ABD2AJ89"/>
<feature type="region of interest" description="Disordered" evidence="1">
    <location>
        <begin position="25"/>
        <end position="62"/>
    </location>
</feature>
<keyword evidence="3" id="KW-1185">Reference proteome</keyword>
<dbReference type="EMBL" id="JAUDFV010000147">
    <property type="protein sequence ID" value="KAL2720382.1"/>
    <property type="molecule type" value="Genomic_DNA"/>
</dbReference>
<organism evidence="2 3">
    <name type="scientific">Vespula squamosa</name>
    <name type="common">Southern yellow jacket</name>
    <name type="synonym">Wasp</name>
    <dbReference type="NCBI Taxonomy" id="30214"/>
    <lineage>
        <taxon>Eukaryota</taxon>
        <taxon>Metazoa</taxon>
        <taxon>Ecdysozoa</taxon>
        <taxon>Arthropoda</taxon>
        <taxon>Hexapoda</taxon>
        <taxon>Insecta</taxon>
        <taxon>Pterygota</taxon>
        <taxon>Neoptera</taxon>
        <taxon>Endopterygota</taxon>
        <taxon>Hymenoptera</taxon>
        <taxon>Apocrita</taxon>
        <taxon>Aculeata</taxon>
        <taxon>Vespoidea</taxon>
        <taxon>Vespidae</taxon>
        <taxon>Vespinae</taxon>
        <taxon>Vespula</taxon>
    </lineage>
</organism>
<dbReference type="Proteomes" id="UP001607302">
    <property type="component" value="Unassembled WGS sequence"/>
</dbReference>
<evidence type="ECO:0000313" key="2">
    <source>
        <dbReference type="EMBL" id="KAL2720382.1"/>
    </source>
</evidence>
<sequence>MTREEDEEQRTEEYLKQYLPSRHAYTQNSEHGTWNTEHRIPNTEHGTRNKEHGTQNTKHGRRNVEQLQITRSMYF</sequence>
<reference evidence="2 3" key="1">
    <citation type="journal article" date="2024" name="Ann. Entomol. Soc. Am.">
        <title>Genomic analyses of the southern and eastern yellowjacket wasps (Hymenoptera: Vespidae) reveal evolutionary signatures of social life.</title>
        <authorList>
            <person name="Catto M.A."/>
            <person name="Caine P.B."/>
            <person name="Orr S.E."/>
            <person name="Hunt B.G."/>
            <person name="Goodisman M.A.D."/>
        </authorList>
    </citation>
    <scope>NUCLEOTIDE SEQUENCE [LARGE SCALE GENOMIC DNA]</scope>
    <source>
        <strain evidence="2">233</strain>
        <tissue evidence="2">Head and thorax</tissue>
    </source>
</reference>
<protein>
    <submittedName>
        <fullName evidence="2">Uncharacterized protein</fullName>
    </submittedName>
</protein>